<evidence type="ECO:0000313" key="3">
    <source>
        <dbReference type="Proteomes" id="UP000257317"/>
    </source>
</evidence>
<keyword evidence="1" id="KW-0175">Coiled coil</keyword>
<accession>A0A2Z6T681</accession>
<keyword evidence="3" id="KW-1185">Reference proteome</keyword>
<name>A0A2Z6T681_9LACO</name>
<evidence type="ECO:0000313" key="2">
    <source>
        <dbReference type="EMBL" id="GBG04484.1"/>
    </source>
</evidence>
<reference evidence="3" key="1">
    <citation type="submission" date="2018-03" db="EMBL/GenBank/DDBJ databases">
        <title>New taxa in the Lactobacillus gasseri group.</title>
        <authorList>
            <person name="Tanizawa Y."/>
            <person name="Tohno M."/>
            <person name="Endo A."/>
            <person name="Arita M."/>
        </authorList>
    </citation>
    <scope>NUCLEOTIDE SEQUENCE [LARGE SCALE GENOMIC DNA]</scope>
    <source>
        <strain evidence="3">DSM 24759</strain>
    </source>
</reference>
<organism evidence="2 3">
    <name type="scientific">Lactobacillus rodentium</name>
    <dbReference type="NCBI Taxonomy" id="947835"/>
    <lineage>
        <taxon>Bacteria</taxon>
        <taxon>Bacillati</taxon>
        <taxon>Bacillota</taxon>
        <taxon>Bacilli</taxon>
        <taxon>Lactobacillales</taxon>
        <taxon>Lactobacillaceae</taxon>
        <taxon>Lactobacillus</taxon>
    </lineage>
</organism>
<evidence type="ECO:0000256" key="1">
    <source>
        <dbReference type="SAM" id="Coils"/>
    </source>
</evidence>
<dbReference type="RefSeq" id="WP_117117831.1">
    <property type="nucleotide sequence ID" value="NZ_BFBY01000002.1"/>
</dbReference>
<dbReference type="EMBL" id="BFBY01000002">
    <property type="protein sequence ID" value="GBG04484.1"/>
    <property type="molecule type" value="Genomic_DNA"/>
</dbReference>
<dbReference type="Proteomes" id="UP000257317">
    <property type="component" value="Unassembled WGS sequence"/>
</dbReference>
<gene>
    <name evidence="2" type="ORF">LrDSM24759_03980</name>
</gene>
<feature type="coiled-coil region" evidence="1">
    <location>
        <begin position="38"/>
        <end position="66"/>
    </location>
</feature>
<dbReference type="AlphaFoldDB" id="A0A2Z6T681"/>
<sequence>MNLNKMKKKNILIVVGIILGISAATFISVKVNQKIREVRVERAEKMEKERKEEKIKKEEKAEKERRRIALWCVQNLEGPKIKEIKVGPVTKLGIAGTGGTSIDVEINNMKKNSISFIVDSEDLVPKAGTFDPHSEYDFTKKTDKSKNLKGIKVEEWKEN</sequence>
<protein>
    <submittedName>
        <fullName evidence="2">Uncharacterized protein</fullName>
    </submittedName>
</protein>
<comment type="caution">
    <text evidence="2">The sequence shown here is derived from an EMBL/GenBank/DDBJ whole genome shotgun (WGS) entry which is preliminary data.</text>
</comment>
<proteinExistence type="predicted"/>